<dbReference type="AlphaFoldDB" id="A0A252F1E8"/>
<comment type="caution">
    <text evidence="2">The sequence shown here is derived from an EMBL/GenBank/DDBJ whole genome shotgun (WGS) entry which is preliminary data.</text>
</comment>
<dbReference type="EMBL" id="NHOC01000017">
    <property type="protein sequence ID" value="OUM19501.1"/>
    <property type="molecule type" value="Genomic_DNA"/>
</dbReference>
<accession>A0A252F1E8</accession>
<dbReference type="InterPro" id="IPR010181">
    <property type="entry name" value="CGCAxxGCC_motif"/>
</dbReference>
<gene>
    <name evidence="2" type="ORF">CBW42_12825</name>
    <name evidence="1" type="ORF">CBW42_13520</name>
</gene>
<dbReference type="NCBIfam" id="TIGR01909">
    <property type="entry name" value="C_GCAxxG_C_C"/>
    <property type="match status" value="1"/>
</dbReference>
<dbReference type="OrthoDB" id="45689at2"/>
<proteinExistence type="predicted"/>
<keyword evidence="3" id="KW-1185">Reference proteome</keyword>
<evidence type="ECO:0000313" key="3">
    <source>
        <dbReference type="Proteomes" id="UP000194903"/>
    </source>
</evidence>
<dbReference type="EMBL" id="NHOC01000020">
    <property type="protein sequence ID" value="OUM19345.1"/>
    <property type="molecule type" value="Genomic_DNA"/>
</dbReference>
<reference evidence="2 3" key="1">
    <citation type="submission" date="2017-05" db="EMBL/GenBank/DDBJ databases">
        <title>Butyricicoccus porcorum sp. nov. a butyrate-producing bacterium from the swine intestinal tract.</title>
        <authorList>
            <person name="Trachsel J."/>
            <person name="Humphrey S."/>
            <person name="Allen H.K."/>
        </authorList>
    </citation>
    <scope>NUCLEOTIDE SEQUENCE [LARGE SCALE GENOMIC DNA]</scope>
    <source>
        <strain evidence="2">BB10</strain>
    </source>
</reference>
<organism evidence="2 3">
    <name type="scientific">Butyricicoccus porcorum</name>
    <dbReference type="NCBI Taxonomy" id="1945634"/>
    <lineage>
        <taxon>Bacteria</taxon>
        <taxon>Bacillati</taxon>
        <taxon>Bacillota</taxon>
        <taxon>Clostridia</taxon>
        <taxon>Eubacteriales</taxon>
        <taxon>Butyricicoccaceae</taxon>
        <taxon>Butyricicoccus</taxon>
    </lineage>
</organism>
<evidence type="ECO:0000313" key="2">
    <source>
        <dbReference type="EMBL" id="OUM19501.1"/>
    </source>
</evidence>
<protein>
    <recommendedName>
        <fullName evidence="4">C_GCAxxG_C_C family protein</fullName>
    </recommendedName>
</protein>
<name>A0A252F1E8_9FIRM</name>
<sequence length="127" mass="13549">MLKERATEYYNNGYNCAETIIRAANDEYRLGLTEEAMKLCGGFGGGMGCGKACGALCGGISAISAKLIDTKAHETPELRADCTRLVAAFNRILGDTECKNLKAKYYSGSGCLETVLLGCEALESVME</sequence>
<evidence type="ECO:0000313" key="1">
    <source>
        <dbReference type="EMBL" id="OUM19345.1"/>
    </source>
</evidence>
<dbReference type="Pfam" id="PF09719">
    <property type="entry name" value="C_GCAxxG_C_C"/>
    <property type="match status" value="1"/>
</dbReference>
<dbReference type="Proteomes" id="UP000194903">
    <property type="component" value="Unassembled WGS sequence"/>
</dbReference>
<dbReference type="RefSeq" id="WP_087022286.1">
    <property type="nucleotide sequence ID" value="NZ_CP178353.1"/>
</dbReference>
<evidence type="ECO:0008006" key="4">
    <source>
        <dbReference type="Google" id="ProtNLM"/>
    </source>
</evidence>